<dbReference type="SUPFAM" id="SSF56801">
    <property type="entry name" value="Acetyl-CoA synthetase-like"/>
    <property type="match status" value="1"/>
</dbReference>
<dbReference type="PANTHER" id="PTHR43767:SF1">
    <property type="entry name" value="NONRIBOSOMAL PEPTIDE SYNTHASE PES1 (EUROFUNG)-RELATED"/>
    <property type="match status" value="1"/>
</dbReference>
<evidence type="ECO:0000313" key="3">
    <source>
        <dbReference type="EMBL" id="VCU68926.1"/>
    </source>
</evidence>
<keyword evidence="4" id="KW-1185">Reference proteome</keyword>
<dbReference type="AlphaFoldDB" id="A0A3P4B034"/>
<proteinExistence type="predicted"/>
<feature type="domain" description="AMP-dependent synthetase/ligase" evidence="1">
    <location>
        <begin position="10"/>
        <end position="374"/>
    </location>
</feature>
<protein>
    <submittedName>
        <fullName evidence="3">Long-chain-fatty-acid--CoA ligase</fullName>
        <ecNumber evidence="3">6.2.1.3</ecNumber>
    </submittedName>
</protein>
<dbReference type="Proteomes" id="UP000277294">
    <property type="component" value="Unassembled WGS sequence"/>
</dbReference>
<dbReference type="Pfam" id="PF13193">
    <property type="entry name" value="AMP-binding_C"/>
    <property type="match status" value="1"/>
</dbReference>
<dbReference type="OrthoDB" id="9780765at2"/>
<sequence length="532" mass="56735">MLTLPDLLRSTVQAHGRRPAIVGDGSGLNWAQYADSVARTAHMLQALGLRAGDRFATLCRNSVRHAQLLQGGYWAGIVPIPMNFRLTGADIAWMLDNAACRALFVDADLLYLLDQAHLAPWHGRAVCVGAAPDACGLPATDALLDGAPPAAPHPSAEDDLALCLYTGGTTGRGKGVRLSHRNIVANALQLARVMAPCADDIYLHVSPMFHSTDLKATVVSMFGGGHVYMKEASPEEVLETIERHRVTIASLLPSLIARILAETRVERYDLRSLRLISYGTSPLDEDCLRAAMKAFSHVGFHQCYGLTETSPFIAILDETAHRLAATDRPELFKAAGRVLPGTRLALLDDEGREVPPGATGEIVVSGPQVGLGYLGLPGEDARAFRDGVFHTGDAGRLDEDGYLYILDRKQEVIAARGACVYTRAVEDVLHHCPGVAEAAVIGVPDADDGEALLAVVVADGAVPPAPGAIVGFCESHLAPGLVPRQFMFVDGLPRTPMGKVKKQELQEAYRSLMQAGGAAAPAVRPRTRAKSL</sequence>
<dbReference type="Gene3D" id="3.30.300.30">
    <property type="match status" value="1"/>
</dbReference>
<dbReference type="Pfam" id="PF00501">
    <property type="entry name" value="AMP-binding"/>
    <property type="match status" value="1"/>
</dbReference>
<name>A0A3P4B034_9BURK</name>
<dbReference type="GO" id="GO:0004467">
    <property type="term" value="F:long-chain fatty acid-CoA ligase activity"/>
    <property type="evidence" value="ECO:0007669"/>
    <property type="project" value="UniProtKB-EC"/>
</dbReference>
<keyword evidence="3" id="KW-0436">Ligase</keyword>
<dbReference type="RefSeq" id="WP_124078242.1">
    <property type="nucleotide sequence ID" value="NZ_UWPJ01000008.1"/>
</dbReference>
<evidence type="ECO:0000259" key="2">
    <source>
        <dbReference type="Pfam" id="PF13193"/>
    </source>
</evidence>
<dbReference type="InterPro" id="IPR025110">
    <property type="entry name" value="AMP-bd_C"/>
</dbReference>
<feature type="domain" description="AMP-binding enzyme C-terminal" evidence="2">
    <location>
        <begin position="425"/>
        <end position="499"/>
    </location>
</feature>
<reference evidence="3 4" key="1">
    <citation type="submission" date="2018-10" db="EMBL/GenBank/DDBJ databases">
        <authorList>
            <person name="Criscuolo A."/>
        </authorList>
    </citation>
    <scope>NUCLEOTIDE SEQUENCE [LARGE SCALE GENOMIC DNA]</scope>
    <source>
        <strain evidence="3">DnA1</strain>
    </source>
</reference>
<dbReference type="InterPro" id="IPR000873">
    <property type="entry name" value="AMP-dep_synth/lig_dom"/>
</dbReference>
<accession>A0A3P4B034</accession>
<evidence type="ECO:0000313" key="4">
    <source>
        <dbReference type="Proteomes" id="UP000277294"/>
    </source>
</evidence>
<dbReference type="InterPro" id="IPR050237">
    <property type="entry name" value="ATP-dep_AMP-bd_enzyme"/>
</dbReference>
<dbReference type="InterPro" id="IPR045851">
    <property type="entry name" value="AMP-bd_C_sf"/>
</dbReference>
<dbReference type="EMBL" id="UWPJ01000008">
    <property type="protein sequence ID" value="VCU68926.1"/>
    <property type="molecule type" value="Genomic_DNA"/>
</dbReference>
<dbReference type="Gene3D" id="3.40.50.12780">
    <property type="entry name" value="N-terminal domain of ligase-like"/>
    <property type="match status" value="1"/>
</dbReference>
<dbReference type="EC" id="6.2.1.3" evidence="3"/>
<dbReference type="InterPro" id="IPR042099">
    <property type="entry name" value="ANL_N_sf"/>
</dbReference>
<organism evidence="3 4">
    <name type="scientific">Pigmentiphaga humi</name>
    <dbReference type="NCBI Taxonomy" id="2478468"/>
    <lineage>
        <taxon>Bacteria</taxon>
        <taxon>Pseudomonadati</taxon>
        <taxon>Pseudomonadota</taxon>
        <taxon>Betaproteobacteria</taxon>
        <taxon>Burkholderiales</taxon>
        <taxon>Alcaligenaceae</taxon>
        <taxon>Pigmentiphaga</taxon>
    </lineage>
</organism>
<evidence type="ECO:0000259" key="1">
    <source>
        <dbReference type="Pfam" id="PF00501"/>
    </source>
</evidence>
<dbReference type="PANTHER" id="PTHR43767">
    <property type="entry name" value="LONG-CHAIN-FATTY-ACID--COA LIGASE"/>
    <property type="match status" value="1"/>
</dbReference>
<gene>
    <name evidence="3" type="primary">lcfB_4</name>
    <name evidence="3" type="ORF">PIGHUM_00985</name>
</gene>